<dbReference type="Proteomes" id="UP000702209">
    <property type="component" value="Unassembled WGS sequence"/>
</dbReference>
<organism evidence="2 3">
    <name type="scientific">Nocardia amamiensis</name>
    <dbReference type="NCBI Taxonomy" id="404578"/>
    <lineage>
        <taxon>Bacteria</taxon>
        <taxon>Bacillati</taxon>
        <taxon>Actinomycetota</taxon>
        <taxon>Actinomycetes</taxon>
        <taxon>Mycobacteriales</taxon>
        <taxon>Nocardiaceae</taxon>
        <taxon>Nocardia</taxon>
    </lineage>
</organism>
<feature type="region of interest" description="Disordered" evidence="1">
    <location>
        <begin position="37"/>
        <end position="57"/>
    </location>
</feature>
<keyword evidence="3" id="KW-1185">Reference proteome</keyword>
<protein>
    <submittedName>
        <fullName evidence="2">Uncharacterized protein</fullName>
    </submittedName>
</protein>
<proteinExistence type="predicted"/>
<reference evidence="2 3" key="1">
    <citation type="submission" date="2020-10" db="EMBL/GenBank/DDBJ databases">
        <title>Identification of Nocardia species via Next-generation sequencing and recognition of intraspecies genetic diversity.</title>
        <authorList>
            <person name="Li P."/>
            <person name="Li P."/>
            <person name="Lu B."/>
        </authorList>
    </citation>
    <scope>NUCLEOTIDE SEQUENCE [LARGE SCALE GENOMIC DNA]</scope>
    <source>
        <strain evidence="2 3">BJ06-0157</strain>
    </source>
</reference>
<sequence length="57" mass="6020">MTTPIGVAAATADDVATDSGRPRWIVRHGGCVGATSDKRMAELADDPLEPGKGRERR</sequence>
<accession>A0ABS0CQI2</accession>
<comment type="caution">
    <text evidence="2">The sequence shown here is derived from an EMBL/GenBank/DDBJ whole genome shotgun (WGS) entry which is preliminary data.</text>
</comment>
<dbReference type="EMBL" id="JADLQX010000010">
    <property type="protein sequence ID" value="MBF6298852.1"/>
    <property type="molecule type" value="Genomic_DNA"/>
</dbReference>
<evidence type="ECO:0000256" key="1">
    <source>
        <dbReference type="SAM" id="MobiDB-lite"/>
    </source>
</evidence>
<gene>
    <name evidence="2" type="ORF">IU459_15055</name>
</gene>
<evidence type="ECO:0000313" key="2">
    <source>
        <dbReference type="EMBL" id="MBF6298852.1"/>
    </source>
</evidence>
<dbReference type="RefSeq" id="WP_195130150.1">
    <property type="nucleotide sequence ID" value="NZ_JADLQX010000010.1"/>
</dbReference>
<name>A0ABS0CQI2_9NOCA</name>
<evidence type="ECO:0000313" key="3">
    <source>
        <dbReference type="Proteomes" id="UP000702209"/>
    </source>
</evidence>